<dbReference type="NCBIfam" id="TIGR00446">
    <property type="entry name" value="nop2p"/>
    <property type="match status" value="1"/>
</dbReference>
<dbReference type="InterPro" id="IPR029063">
    <property type="entry name" value="SAM-dependent_MTases_sf"/>
</dbReference>
<evidence type="ECO:0000313" key="9">
    <source>
        <dbReference type="EMBL" id="SFR96093.1"/>
    </source>
</evidence>
<name>A0A1I6KXX6_9FIRM</name>
<dbReference type="PROSITE" id="PS51686">
    <property type="entry name" value="SAM_MT_RSMB_NOP"/>
    <property type="match status" value="1"/>
</dbReference>
<dbReference type="Proteomes" id="UP000199659">
    <property type="component" value="Unassembled WGS sequence"/>
</dbReference>
<dbReference type="GO" id="GO:0006396">
    <property type="term" value="P:RNA processing"/>
    <property type="evidence" value="ECO:0007669"/>
    <property type="project" value="InterPro"/>
</dbReference>
<dbReference type="Pfam" id="PF17125">
    <property type="entry name" value="Methyltr_RsmF_N"/>
    <property type="match status" value="1"/>
</dbReference>
<evidence type="ECO:0000256" key="2">
    <source>
        <dbReference type="ARBA" id="ARBA00022490"/>
    </source>
</evidence>
<dbReference type="GO" id="GO:0001510">
    <property type="term" value="P:RNA methylation"/>
    <property type="evidence" value="ECO:0007669"/>
    <property type="project" value="InterPro"/>
</dbReference>
<gene>
    <name evidence="9" type="ORF">SAMN05661086_02875</name>
</gene>
<dbReference type="STRING" id="37658.SAMN05661086_02875"/>
<evidence type="ECO:0000259" key="8">
    <source>
        <dbReference type="PROSITE" id="PS51686"/>
    </source>
</evidence>
<dbReference type="CDD" id="cd02440">
    <property type="entry name" value="AdoMet_MTases"/>
    <property type="match status" value="1"/>
</dbReference>
<dbReference type="PANTHER" id="PTHR22807:SF30">
    <property type="entry name" value="28S RRNA (CYTOSINE(4447)-C(5))-METHYLTRANSFERASE-RELATED"/>
    <property type="match status" value="1"/>
</dbReference>
<keyword evidence="6 7" id="KW-0694">RNA-binding</keyword>
<keyword evidence="5 7" id="KW-0949">S-adenosyl-L-methionine</keyword>
<dbReference type="Pfam" id="PF13636">
    <property type="entry name" value="Methyltranf_PUA"/>
    <property type="match status" value="1"/>
</dbReference>
<feature type="binding site" evidence="7">
    <location>
        <position position="133"/>
    </location>
    <ligand>
        <name>S-adenosyl-L-methionine</name>
        <dbReference type="ChEBI" id="CHEBI:59789"/>
    </ligand>
</feature>
<dbReference type="EMBL" id="FOYZ01000011">
    <property type="protein sequence ID" value="SFR96093.1"/>
    <property type="molecule type" value="Genomic_DNA"/>
</dbReference>
<reference evidence="9 10" key="1">
    <citation type="submission" date="2016-10" db="EMBL/GenBank/DDBJ databases">
        <authorList>
            <person name="de Groot N.N."/>
        </authorList>
    </citation>
    <scope>NUCLEOTIDE SEQUENCE [LARGE SCALE GENOMIC DNA]</scope>
    <source>
        <strain evidence="9 10">743A</strain>
    </source>
</reference>
<dbReference type="GO" id="GO:0003723">
    <property type="term" value="F:RNA binding"/>
    <property type="evidence" value="ECO:0007669"/>
    <property type="project" value="UniProtKB-UniRule"/>
</dbReference>
<sequence>MKLPQSYLDRMNTLLGEEFEDYLDSFSKPSYAGLRVNTLKITKEDFEKISPFALEPVPWIQNGFYYNKKEQPGKHPFYYGGLYYIQEPSAMTPASLLPVEPGDKVLDLCAAPGGKSTELAAKLQGQGVLISNDISSSRAKALLKNIEVFGVTNGAVLSESPERLCKVFPEYFDKILIDAPCSGEGMFRKDPAIIKSWEKQGPEFFHKIQLSILDAAVKMLKPGGTMLYSTCTFSPLENEGSIEYLLKNYPDFQVEEIPFRDGFDKGRPEWILSERKELEKTVRLWPHKIKGEGHFIAMVRKDGGQDVSVKREVIRKEKCPKQLEDFFTHVTWNMRDRHYEIFGEKVYLVPDAIPDLKGMRILRKGLYLGELKKDRFEPGQSLAMALKKEEYDQCINFSWTDINLTKYLKGETIEIEDESLAGWQLLLVEGYPVGWGKASKGRLKNKYLPGWRLF</sequence>
<comment type="caution">
    <text evidence="7">Lacks conserved residue(s) required for the propagation of feature annotation.</text>
</comment>
<evidence type="ECO:0000256" key="7">
    <source>
        <dbReference type="PROSITE-ProRule" id="PRU01023"/>
    </source>
</evidence>
<evidence type="ECO:0000256" key="1">
    <source>
        <dbReference type="ARBA" id="ARBA00007494"/>
    </source>
</evidence>
<keyword evidence="4 7" id="KW-0808">Transferase</keyword>
<dbReference type="InterPro" id="IPR018314">
    <property type="entry name" value="RsmB/NOL1/NOP2-like_CS"/>
</dbReference>
<dbReference type="SUPFAM" id="SSF53335">
    <property type="entry name" value="S-adenosyl-L-methionine-dependent methyltransferases"/>
    <property type="match status" value="1"/>
</dbReference>
<dbReference type="Pfam" id="PF17126">
    <property type="entry name" value="RsmF_methylt_CI"/>
    <property type="match status" value="1"/>
</dbReference>
<proteinExistence type="inferred from homology"/>
<accession>A0A1I6KXX6</accession>
<dbReference type="OrthoDB" id="9810297at2"/>
<feature type="active site" description="Nucleophile" evidence="7">
    <location>
        <position position="231"/>
    </location>
</feature>
<dbReference type="GO" id="GO:0008173">
    <property type="term" value="F:RNA methyltransferase activity"/>
    <property type="evidence" value="ECO:0007669"/>
    <property type="project" value="InterPro"/>
</dbReference>
<dbReference type="PANTHER" id="PTHR22807">
    <property type="entry name" value="NOP2 YEAST -RELATED NOL1/NOP2/FMU SUN DOMAIN-CONTAINING"/>
    <property type="match status" value="1"/>
</dbReference>
<dbReference type="Gene3D" id="2.30.130.60">
    <property type="match status" value="1"/>
</dbReference>
<keyword evidence="2" id="KW-0963">Cytoplasm</keyword>
<keyword evidence="3 7" id="KW-0489">Methyltransferase</keyword>
<feature type="binding site" evidence="7">
    <location>
        <position position="178"/>
    </location>
    <ligand>
        <name>S-adenosyl-L-methionine</name>
        <dbReference type="ChEBI" id="CHEBI:59789"/>
    </ligand>
</feature>
<dbReference type="InterPro" id="IPR001678">
    <property type="entry name" value="MeTrfase_RsmB-F_NOP2_dom"/>
</dbReference>
<dbReference type="InterPro" id="IPR011023">
    <property type="entry name" value="Nop2p"/>
</dbReference>
<evidence type="ECO:0000313" key="10">
    <source>
        <dbReference type="Proteomes" id="UP000199659"/>
    </source>
</evidence>
<dbReference type="InterPro" id="IPR031341">
    <property type="entry name" value="Methyltr_RsmF_N"/>
</dbReference>
<dbReference type="InterPro" id="IPR031340">
    <property type="entry name" value="RsmF_methylt_CI"/>
</dbReference>
<dbReference type="RefSeq" id="WP_092562059.1">
    <property type="nucleotide sequence ID" value="NZ_FOYZ01000011.1"/>
</dbReference>
<feature type="domain" description="SAM-dependent MTase RsmB/NOP-type" evidence="8">
    <location>
        <begin position="1"/>
        <end position="302"/>
    </location>
</feature>
<dbReference type="Gene3D" id="3.40.50.150">
    <property type="entry name" value="Vaccinia Virus protein VP39"/>
    <property type="match status" value="1"/>
</dbReference>
<feature type="binding site" evidence="7">
    <location>
        <begin position="109"/>
        <end position="115"/>
    </location>
    <ligand>
        <name>S-adenosyl-L-methionine</name>
        <dbReference type="ChEBI" id="CHEBI:59789"/>
    </ligand>
</feature>
<dbReference type="GO" id="GO:0008757">
    <property type="term" value="F:S-adenosylmethionine-dependent methyltransferase activity"/>
    <property type="evidence" value="ECO:0007669"/>
    <property type="project" value="InterPro"/>
</dbReference>
<keyword evidence="10" id="KW-1185">Reference proteome</keyword>
<dbReference type="InterPro" id="IPR023267">
    <property type="entry name" value="RCMT"/>
</dbReference>
<dbReference type="PROSITE" id="PS01153">
    <property type="entry name" value="NOL1_NOP2_SUN"/>
    <property type="match status" value="1"/>
</dbReference>
<dbReference type="InterPro" id="IPR027391">
    <property type="entry name" value="Nol1_Nop2_Fmu_2"/>
</dbReference>
<dbReference type="PRINTS" id="PR02008">
    <property type="entry name" value="RCMTFAMILY"/>
</dbReference>
<dbReference type="InterPro" id="IPR049560">
    <property type="entry name" value="MeTrfase_RsmB-F_NOP2_cat"/>
</dbReference>
<dbReference type="CDD" id="cd21147">
    <property type="entry name" value="RsmF_methylt_CTD1"/>
    <property type="match status" value="1"/>
</dbReference>
<evidence type="ECO:0000256" key="3">
    <source>
        <dbReference type="ARBA" id="ARBA00022603"/>
    </source>
</evidence>
<dbReference type="Pfam" id="PF01189">
    <property type="entry name" value="Methyltr_RsmB-F"/>
    <property type="match status" value="1"/>
</dbReference>
<evidence type="ECO:0000256" key="4">
    <source>
        <dbReference type="ARBA" id="ARBA00022679"/>
    </source>
</evidence>
<organism evidence="9 10">
    <name type="scientific">Anaeromicropila populeti</name>
    <dbReference type="NCBI Taxonomy" id="37658"/>
    <lineage>
        <taxon>Bacteria</taxon>
        <taxon>Bacillati</taxon>
        <taxon>Bacillota</taxon>
        <taxon>Clostridia</taxon>
        <taxon>Lachnospirales</taxon>
        <taxon>Lachnospiraceae</taxon>
        <taxon>Anaeromicropila</taxon>
    </lineage>
</organism>
<comment type="similarity">
    <text evidence="1 7">Belongs to the class I-like SAM-binding methyltransferase superfamily. RsmB/NOP family.</text>
</comment>
<dbReference type="Gene3D" id="3.30.70.1170">
    <property type="entry name" value="Sun protein, domain 3"/>
    <property type="match status" value="1"/>
</dbReference>
<evidence type="ECO:0000256" key="6">
    <source>
        <dbReference type="ARBA" id="ARBA00022884"/>
    </source>
</evidence>
<evidence type="ECO:0000256" key="5">
    <source>
        <dbReference type="ARBA" id="ARBA00022691"/>
    </source>
</evidence>
<dbReference type="AlphaFoldDB" id="A0A1I6KXX6"/>
<protein>
    <submittedName>
        <fullName evidence="9">NOL1/NOP2/sun family putative RNA methylase</fullName>
    </submittedName>
</protein>